<dbReference type="GO" id="GO:0016020">
    <property type="term" value="C:membrane"/>
    <property type="evidence" value="ECO:0007669"/>
    <property type="project" value="InterPro"/>
</dbReference>
<evidence type="ECO:0000256" key="3">
    <source>
        <dbReference type="ARBA" id="ARBA00022837"/>
    </source>
</evidence>
<evidence type="ECO:0000256" key="2">
    <source>
        <dbReference type="ARBA" id="ARBA00022737"/>
    </source>
</evidence>
<dbReference type="PANTHER" id="PTHR42254:SF1">
    <property type="entry name" value="CALCINEURIN-LIKE PHOSPHOESTERASE DOMAIN-CONTAINING PROTEIN"/>
    <property type="match status" value="1"/>
</dbReference>
<dbReference type="InterPro" id="IPR029052">
    <property type="entry name" value="Metallo-depent_PP-like"/>
</dbReference>
<dbReference type="SMART" id="SM00758">
    <property type="entry name" value="PA14"/>
    <property type="match status" value="2"/>
</dbReference>
<evidence type="ECO:0000313" key="8">
    <source>
        <dbReference type="Proteomes" id="UP001165083"/>
    </source>
</evidence>
<evidence type="ECO:0000256" key="1">
    <source>
        <dbReference type="ARBA" id="ARBA00022729"/>
    </source>
</evidence>
<keyword evidence="8" id="KW-1185">Reference proteome</keyword>
<dbReference type="Pfam" id="PF03160">
    <property type="entry name" value="Calx-beta"/>
    <property type="match status" value="1"/>
</dbReference>
<feature type="transmembrane region" description="Helical" evidence="5">
    <location>
        <begin position="1718"/>
        <end position="1738"/>
    </location>
</feature>
<dbReference type="Gene3D" id="3.90.182.10">
    <property type="entry name" value="Toxin - Anthrax Protective Antigen,domain 1"/>
    <property type="match status" value="3"/>
</dbReference>
<protein>
    <submittedName>
        <fullName evidence="7">Unnamed protein product</fullName>
    </submittedName>
</protein>
<dbReference type="InterPro" id="IPR001298">
    <property type="entry name" value="Filamin/ABP280_rpt"/>
</dbReference>
<feature type="repeat" description="Filamin" evidence="4">
    <location>
        <begin position="684"/>
        <end position="770"/>
    </location>
</feature>
<name>A0A9W6WPA4_9STRA</name>
<dbReference type="SMART" id="SM00557">
    <property type="entry name" value="IG_FLMN"/>
    <property type="match status" value="3"/>
</dbReference>
<dbReference type="OrthoDB" id="442731at2759"/>
<dbReference type="InterPro" id="IPR014756">
    <property type="entry name" value="Ig_E-set"/>
</dbReference>
<dbReference type="Proteomes" id="UP001165083">
    <property type="component" value="Unassembled WGS sequence"/>
</dbReference>
<feature type="domain" description="PA14" evidence="6">
    <location>
        <begin position="1492"/>
        <end position="1633"/>
    </location>
</feature>
<dbReference type="PROSITE" id="PS51820">
    <property type="entry name" value="PA14"/>
    <property type="match status" value="3"/>
</dbReference>
<feature type="repeat" description="Filamin" evidence="4">
    <location>
        <begin position="566"/>
        <end position="598"/>
    </location>
</feature>
<feature type="domain" description="PA14" evidence="6">
    <location>
        <begin position="976"/>
        <end position="1125"/>
    </location>
</feature>
<keyword evidence="5" id="KW-0812">Transmembrane</keyword>
<dbReference type="EMBL" id="BSXW01000105">
    <property type="protein sequence ID" value="GMF12160.1"/>
    <property type="molecule type" value="Genomic_DNA"/>
</dbReference>
<dbReference type="Pfam" id="PF00630">
    <property type="entry name" value="Filamin"/>
    <property type="match status" value="2"/>
</dbReference>
<comment type="caution">
    <text evidence="7">The sequence shown here is derived from an EMBL/GenBank/DDBJ whole genome shotgun (WGS) entry which is preliminary data.</text>
</comment>
<feature type="repeat" description="Filamin" evidence="4">
    <location>
        <begin position="1156"/>
        <end position="1275"/>
    </location>
</feature>
<evidence type="ECO:0000256" key="5">
    <source>
        <dbReference type="SAM" id="Phobius"/>
    </source>
</evidence>
<dbReference type="PROSITE" id="PS50194">
    <property type="entry name" value="FILAMIN_REPEAT"/>
    <property type="match status" value="5"/>
</dbReference>
<dbReference type="InterPro" id="IPR038081">
    <property type="entry name" value="CalX-like_sf"/>
</dbReference>
<reference evidence="7" key="1">
    <citation type="submission" date="2023-04" db="EMBL/GenBank/DDBJ databases">
        <title>Phytophthora lilii NBRC 32176.</title>
        <authorList>
            <person name="Ichikawa N."/>
            <person name="Sato H."/>
            <person name="Tonouchi N."/>
        </authorList>
    </citation>
    <scope>NUCLEOTIDE SEQUENCE</scope>
    <source>
        <strain evidence="7">NBRC 32176</strain>
    </source>
</reference>
<feature type="repeat" description="Filamin" evidence="4">
    <location>
        <begin position="772"/>
        <end position="878"/>
    </location>
</feature>
<dbReference type="InterPro" id="IPR013783">
    <property type="entry name" value="Ig-like_fold"/>
</dbReference>
<evidence type="ECO:0000256" key="4">
    <source>
        <dbReference type="PROSITE-ProRule" id="PRU00087"/>
    </source>
</evidence>
<feature type="repeat" description="Filamin" evidence="4">
    <location>
        <begin position="1404"/>
        <end position="1492"/>
    </location>
</feature>
<dbReference type="Gene3D" id="2.60.40.2030">
    <property type="match status" value="1"/>
</dbReference>
<dbReference type="SUPFAM" id="SSF141072">
    <property type="entry name" value="CalX-like"/>
    <property type="match status" value="1"/>
</dbReference>
<dbReference type="PANTHER" id="PTHR42254">
    <property type="entry name" value="METALLOPHOS DOMAIN-CONTAINING PROTEIN"/>
    <property type="match status" value="1"/>
</dbReference>
<sequence length="2203" mass="237643">MCRSPPQFCASQWRAQDPRVFDEAESFTLAPASISSTPLNESSVACAQGGNIDAGWTCSPYSQSHRVCGHRGVFSFVSPLYAIAEAAGNITITVRRSGGGLGSATLLYDLEHVTSTSGDVSPTMFYTSSQKLDFAPGVVSLAFKLQIHDDHELENNKTFRLRLREPFAPTDLPDVAPASLGNQWRTLVTILDDDALRPVANLSRVVSPETSLMLGGAAGDLMTFQVQSVLGNGVPGVDPFSKAVFLMTSYIEEDDYSTELAVFRTLRLGSVTQSGGVDVSLFTCSWFRERAGNYSVAVQLLYPGGLRGEYYGDAWLGETFDSASTALPILSRIDRHVNFTWNTGPAFSGGQSHFSVRWSGWLKPISTGTTMLAVSVVGYARLWVDDMLVIDRWGAGGETSYELPVIRATSGVDLDISRLYSLVLEYRAPRQGDVYVRLLWGSVGAAKMEIIPAQQLFSGSHVQDSPFTNVLVTPALTASTALSTSTLRNDRSSVSPALQVIAGDAFSFSVLPRDIYGNRRRSRDQYDIQRDIVAASLTLTTDRSLGGTGTKTEDALVSWSPGLDVFRVVAKPQRSGDYSMSVKINSNDLAANPFTVTVLPAQLNAARCVLSGSGLLAGRVAGQAASVALITRDLYANRVYSGGLTGLRLQASLSSSSVPTVVTAEVFYNVDGTYKFTYTPRVVAQTNVQTTFEVTTRDSSGNNVLTGGVASALTVVLEHLDNGNVSGNTCTDLLNGHYTCTYIPHYVGPTRLHVKLSQQAISGSPFLVDVTAGPALGSRCMASGDALVSAVAGQRTNFTISIYDTFGNLKTNAGSESITVVFTGPGALTSTVNAAVAVTYIGGGIFVVAYTLSLRGAYKMNVAVDGVSIDSSPFTMYTYPALASPTTTSLDLLSPALSKTLVDSAVVFIAGASIIARLTTRDKIGNTLESGGNLFHLDEAVRSFLDVPIEDEKNGSYLVSLRPTRSTLFPFTPKLMVPGGLNGTYYAASNVPVGTATADSSLDHSLVMVKRVDPLINFNFGEQPPSNTHSAETFSVRWDGFLLPRYSEIYTFEVGVLGFASLKVGTASAAIQLGATSAVLQVSLTAQSFVDLEFNFTKLPALPNATAYLWWSSLSQEREVVPASQLFTSWKILNNVPTLDVKPATANATKFTPEFADSVRITNSAAVRAVIDKPFIFTVVTRDRFSNKLGGEDYCTLYVLLPQVPNGNDQPDLTIADLHDGSYKVNLVPHLVGNFSLYVAALPDSKKSSAPPGGDALVAFLAPYNIAGSPFKLQVDPGLPSAATSTLIDGGFVSTVAGVLTSFLLELRDGSANRLTSDLVASCLGQVQIKLKGVSSGVEIHAQLYQMGEGDQYSLFAQDVRVEYTSKLAGLFAVLLSVDGGTTFTSKTTTLRIFPNVATASTSFVSPNGAGAAAIGAGLGPQILTKDKYTFYVTVRDTFGNIRDSGGDLLVARVHGPDSSASNVTDLGNGEYVITYRAMLPGAYEIETRVANPERGLTGYYYVDTGSLQRNLPTAVRTIDAVIDFDWSKNITMRGYPRVVWRGFLRPLFTEEYMLSANVQTDVGSAVGVYIDGQTVIDGLNTGVTSGRVALVGGRLHAITVEYRSASVQEDPGYLSLFWQSDRQSRQLIPTQSLIAEASEILPRTQLRLLRRVEVQAPHEQRRVRVALDLRVSARVEAGLERAHQPLVVRRRVRAVDAADLHGVVLLREPPAGLRPSAVAASTWAASALLAHFGGYLCGISSNKKQSIMQISWIKFLFVGYSGYLMDTLAICCICALGLSTWMRMAASSPLGASALRVALLTDVEGNWQYVRNVVRQSSCLRLSSSGQEETLELQDDCMLVFGGDAGDKGDHTLKFLADQEKSEDGEDALEAVNTKANRLKWMLEHTMGAQGDFERRRAELSLRQAVGDRNEVTDDAVVKSYVDSVKEGGVLREYLLHGSLAFVKHQTLFVHGGIINGDGAASLSALGRVPDQPSKRFNSVSEWVDKLNAWYHDQVQEWIEQPTWSKDHASRGGNELLNYVLPGYTGSVVMGRHLLPSGMPTPVPDEIASLLSESGIRRVIIGHTPHGNCPTVVKQPQQHDICAADRGDVVTFEDVIMCDTSYSDMRAPDNRGNAASEVVLEPSGRVFVNGVLEDDRRISYDVQNDPWVGQLLQDGTMVKARLANEEATGEEISYLVFRVENGYSYFYQYRTVTELAEIGVLN</sequence>
<keyword evidence="3" id="KW-0106">Calcium</keyword>
<dbReference type="SUPFAM" id="SSF81296">
    <property type="entry name" value="E set domains"/>
    <property type="match status" value="5"/>
</dbReference>
<proteinExistence type="predicted"/>
<dbReference type="GO" id="GO:0007154">
    <property type="term" value="P:cell communication"/>
    <property type="evidence" value="ECO:0007669"/>
    <property type="project" value="InterPro"/>
</dbReference>
<evidence type="ECO:0000259" key="6">
    <source>
        <dbReference type="PROSITE" id="PS51820"/>
    </source>
</evidence>
<dbReference type="InterPro" id="IPR003644">
    <property type="entry name" value="Calx_beta"/>
</dbReference>
<keyword evidence="1" id="KW-0732">Signal</keyword>
<gene>
    <name evidence="7" type="ORF">Plil01_000280800</name>
</gene>
<feature type="transmembrane region" description="Helical" evidence="5">
    <location>
        <begin position="1758"/>
        <end position="1783"/>
    </location>
</feature>
<keyword evidence="2" id="KW-0677">Repeat</keyword>
<keyword evidence="5" id="KW-0472">Membrane</keyword>
<organism evidence="7 8">
    <name type="scientific">Phytophthora lilii</name>
    <dbReference type="NCBI Taxonomy" id="2077276"/>
    <lineage>
        <taxon>Eukaryota</taxon>
        <taxon>Sar</taxon>
        <taxon>Stramenopiles</taxon>
        <taxon>Oomycota</taxon>
        <taxon>Peronosporomycetes</taxon>
        <taxon>Peronosporales</taxon>
        <taxon>Peronosporaceae</taxon>
        <taxon>Phytophthora</taxon>
    </lineage>
</organism>
<dbReference type="Gene3D" id="2.60.40.10">
    <property type="entry name" value="Immunoglobulins"/>
    <property type="match status" value="6"/>
</dbReference>
<keyword evidence="5" id="KW-1133">Transmembrane helix</keyword>
<evidence type="ECO:0000313" key="7">
    <source>
        <dbReference type="EMBL" id="GMF12160.1"/>
    </source>
</evidence>
<dbReference type="Gene3D" id="3.60.21.10">
    <property type="match status" value="1"/>
</dbReference>
<dbReference type="InterPro" id="IPR017868">
    <property type="entry name" value="Filamin/ABP280_repeat-like"/>
</dbReference>
<feature type="domain" description="PA14" evidence="6">
    <location>
        <begin position="301"/>
        <end position="454"/>
    </location>
</feature>
<accession>A0A9W6WPA4</accession>
<dbReference type="Pfam" id="PF07691">
    <property type="entry name" value="PA14"/>
    <property type="match status" value="3"/>
</dbReference>
<dbReference type="InterPro" id="IPR037524">
    <property type="entry name" value="PA14/GLEYA"/>
</dbReference>
<dbReference type="InterPro" id="IPR011658">
    <property type="entry name" value="PA14_dom"/>
</dbReference>
<dbReference type="SUPFAM" id="SSF56988">
    <property type="entry name" value="Anthrax protective antigen"/>
    <property type="match status" value="3"/>
</dbReference>